<reference evidence="2" key="1">
    <citation type="submission" date="2021-03" db="EMBL/GenBank/DDBJ databases">
        <authorList>
            <person name="Bekaert M."/>
        </authorList>
    </citation>
    <scope>NUCLEOTIDE SEQUENCE</scope>
</reference>
<evidence type="ECO:0008006" key="4">
    <source>
        <dbReference type="Google" id="ProtNLM"/>
    </source>
</evidence>
<comment type="caution">
    <text evidence="2">The sequence shown here is derived from an EMBL/GenBank/DDBJ whole genome shotgun (WGS) entry which is preliminary data.</text>
</comment>
<dbReference type="SUPFAM" id="SSF53335">
    <property type="entry name" value="S-adenosyl-L-methionine-dependent methyltransferases"/>
    <property type="match status" value="1"/>
</dbReference>
<organism evidence="2 3">
    <name type="scientific">Mytilus edulis</name>
    <name type="common">Blue mussel</name>
    <dbReference type="NCBI Taxonomy" id="6550"/>
    <lineage>
        <taxon>Eukaryota</taxon>
        <taxon>Metazoa</taxon>
        <taxon>Spiralia</taxon>
        <taxon>Lophotrochozoa</taxon>
        <taxon>Mollusca</taxon>
        <taxon>Bivalvia</taxon>
        <taxon>Autobranchia</taxon>
        <taxon>Pteriomorphia</taxon>
        <taxon>Mytilida</taxon>
        <taxon>Mytiloidea</taxon>
        <taxon>Mytilidae</taxon>
        <taxon>Mytilinae</taxon>
        <taxon>Mytilus</taxon>
    </lineage>
</organism>
<feature type="transmembrane region" description="Helical" evidence="1">
    <location>
        <begin position="16"/>
        <end position="38"/>
    </location>
</feature>
<name>A0A8S3QMK5_MYTED</name>
<sequence length="320" mass="37616">MDYLRSVLKLSPAKKYFIVIIVIFISFLKFIHVSVPYYCQSIQPRKVIYECFEDPATMNRTGIEDVIPLDIHQRSETMHKTNSDMPAFSKRNFTMSEEKHIKYCIKNYAKDIKKGGQFWKGTQYNIRFKEHRYLVPNKSIIVDIGGNIGGDAQSFLDMYNPQYYIILEPLKLFYRKLNLRFKDRRNVMIVYNIGLGAKYEIFMIKIEGNVGVATSSFSGSGKGSCSLKVVNALDFYKLGVWKFSVDLVTMNCEGCEYDLLENILSSNLIHFFKNIQFATHPTLEKLRDPIRRYCQLQEILHRTHKPTYQYKYVWESWKLK</sequence>
<dbReference type="InterPro" id="IPR029063">
    <property type="entry name" value="SAM-dependent_MTases_sf"/>
</dbReference>
<gene>
    <name evidence="2" type="ORF">MEDL_11673</name>
</gene>
<keyword evidence="1" id="KW-1133">Transmembrane helix</keyword>
<dbReference type="OrthoDB" id="40902at2759"/>
<accession>A0A8S3QMK5</accession>
<dbReference type="AlphaFoldDB" id="A0A8S3QMK5"/>
<dbReference type="Proteomes" id="UP000683360">
    <property type="component" value="Unassembled WGS sequence"/>
</dbReference>
<dbReference type="InterPro" id="IPR006342">
    <property type="entry name" value="FkbM_mtfrase"/>
</dbReference>
<evidence type="ECO:0000256" key="1">
    <source>
        <dbReference type="SAM" id="Phobius"/>
    </source>
</evidence>
<dbReference type="NCBIfam" id="TIGR01444">
    <property type="entry name" value="fkbM_fam"/>
    <property type="match status" value="1"/>
</dbReference>
<keyword evidence="1" id="KW-0472">Membrane</keyword>
<dbReference type="EMBL" id="CAJPWZ010000576">
    <property type="protein sequence ID" value="CAG2196824.1"/>
    <property type="molecule type" value="Genomic_DNA"/>
</dbReference>
<proteinExistence type="predicted"/>
<evidence type="ECO:0000313" key="3">
    <source>
        <dbReference type="Proteomes" id="UP000683360"/>
    </source>
</evidence>
<evidence type="ECO:0000313" key="2">
    <source>
        <dbReference type="EMBL" id="CAG2196824.1"/>
    </source>
</evidence>
<dbReference type="Gene3D" id="3.40.50.150">
    <property type="entry name" value="Vaccinia Virus protein VP39"/>
    <property type="match status" value="1"/>
</dbReference>
<protein>
    <recommendedName>
        <fullName evidence="4">Methyltransferase FkbM domain-containing protein</fullName>
    </recommendedName>
</protein>
<keyword evidence="3" id="KW-1185">Reference proteome</keyword>
<keyword evidence="1" id="KW-0812">Transmembrane</keyword>